<dbReference type="CDD" id="cd04212">
    <property type="entry name" value="CuRO_UO_II"/>
    <property type="match status" value="1"/>
</dbReference>
<dbReference type="GO" id="GO:0005507">
    <property type="term" value="F:copper ion binding"/>
    <property type="evidence" value="ECO:0007669"/>
    <property type="project" value="InterPro"/>
</dbReference>
<evidence type="ECO:0000256" key="12">
    <source>
        <dbReference type="ARBA" id="ARBA00023139"/>
    </source>
</evidence>
<name>A0A2W5A6H7_9SPHN</name>
<dbReference type="GO" id="GO:0005886">
    <property type="term" value="C:plasma membrane"/>
    <property type="evidence" value="ECO:0007669"/>
    <property type="project" value="UniProtKB-SubCell"/>
</dbReference>
<evidence type="ECO:0000256" key="10">
    <source>
        <dbReference type="ARBA" id="ARBA00023002"/>
    </source>
</evidence>
<dbReference type="GO" id="GO:0009486">
    <property type="term" value="F:cytochrome bo3 ubiquinol oxidase activity"/>
    <property type="evidence" value="ECO:0007669"/>
    <property type="project" value="InterPro"/>
</dbReference>
<evidence type="ECO:0000256" key="8">
    <source>
        <dbReference type="ARBA" id="ARBA00022982"/>
    </source>
</evidence>
<keyword evidence="3" id="KW-0813">Transport</keyword>
<sequence>MLEKSSRIRRSLRLASVLAALPLLGACKFEVLHPAGDVARQQGDLVMISTGLMLLIIIPVMALTVFFAWKYRESNKEADYQPDWDHSTALELVIWAAPLLIIICLGALTWVGTHLLDPYRPLARTAPGEPVKAGVEPLQVEVVALDWKWLFIYPQYGIATVNELAAPVGRPISFRISSSSVMNSFYVPALAGQIYAMPSMETKLHAVFNKEGVYRGFSANYSGAGFSKMRFDAKSLSDAGFDAWVKQAQAAGGSLDRAAYLKLEQPSEGVPVTRFANVEAGLFDAVVNLCVEPGKMCMHDMMAIDARGGLGLAGIGNVRPLVYDKSGARGTGASPATTASDRMMVAALCAPMKGAIEKAPLPKPVDLAPLRGLGLSRPGASSKSLLVADADRAPPPSPRS</sequence>
<dbReference type="Gene3D" id="2.60.40.420">
    <property type="entry name" value="Cupredoxins - blue copper proteins"/>
    <property type="match status" value="1"/>
</dbReference>
<evidence type="ECO:0000256" key="2">
    <source>
        <dbReference type="ARBA" id="ARBA00007866"/>
    </source>
</evidence>
<evidence type="ECO:0000256" key="15">
    <source>
        <dbReference type="SAM" id="MobiDB-lite"/>
    </source>
</evidence>
<proteinExistence type="inferred from homology"/>
<dbReference type="NCBIfam" id="TIGR01433">
    <property type="entry name" value="CyoA"/>
    <property type="match status" value="1"/>
</dbReference>
<keyword evidence="4" id="KW-1003">Cell membrane</keyword>
<comment type="subcellular location">
    <subcellularLocation>
        <location evidence="1">Cell membrane</location>
        <topology evidence="1">Multi-pass membrane protein</topology>
    </subcellularLocation>
</comment>
<dbReference type="PANTHER" id="PTHR22888:SF18">
    <property type="entry name" value="CYTOCHROME BO(3) UBIQUINOL OXIDASE SUBUNIT 2"/>
    <property type="match status" value="1"/>
</dbReference>
<dbReference type="InterPro" id="IPR010514">
    <property type="entry name" value="COX_ARM"/>
</dbReference>
<dbReference type="Pfam" id="PF00116">
    <property type="entry name" value="COX2"/>
    <property type="match status" value="1"/>
</dbReference>
<comment type="caution">
    <text evidence="19">The sequence shown here is derived from an EMBL/GenBank/DDBJ whole genome shotgun (WGS) entry which is preliminary data.</text>
</comment>
<dbReference type="GO" id="GO:0004129">
    <property type="term" value="F:cytochrome-c oxidase activity"/>
    <property type="evidence" value="ECO:0007669"/>
    <property type="project" value="InterPro"/>
</dbReference>
<evidence type="ECO:0000256" key="16">
    <source>
        <dbReference type="SAM" id="Phobius"/>
    </source>
</evidence>
<dbReference type="InterPro" id="IPR045187">
    <property type="entry name" value="CcO_II"/>
</dbReference>
<keyword evidence="7" id="KW-0732">Signal</keyword>
<gene>
    <name evidence="19" type="primary">cyoA</name>
    <name evidence="19" type="ORF">DI623_11920</name>
</gene>
<evidence type="ECO:0000256" key="13">
    <source>
        <dbReference type="ARBA" id="ARBA00023288"/>
    </source>
</evidence>
<dbReference type="PANTHER" id="PTHR22888">
    <property type="entry name" value="CYTOCHROME C OXIDASE, SUBUNIT II"/>
    <property type="match status" value="1"/>
</dbReference>
<dbReference type="InterPro" id="IPR006333">
    <property type="entry name" value="Cyt_o_ubiquinol_oxidase_su2"/>
</dbReference>
<dbReference type="GO" id="GO:0042773">
    <property type="term" value="P:ATP synthesis coupled electron transport"/>
    <property type="evidence" value="ECO:0007669"/>
    <property type="project" value="TreeGrafter"/>
</dbReference>
<comment type="similarity">
    <text evidence="2">Belongs to the cytochrome c oxidase subunit 2 family.</text>
</comment>
<keyword evidence="8" id="KW-0249">Electron transport</keyword>
<feature type="domain" description="Cytochrome oxidase subunit II transmembrane region profile" evidence="18">
    <location>
        <begin position="23"/>
        <end position="120"/>
    </location>
</feature>
<dbReference type="SUPFAM" id="SSF81464">
    <property type="entry name" value="Cytochrome c oxidase subunit II-like, transmembrane region"/>
    <property type="match status" value="1"/>
</dbReference>
<dbReference type="InterPro" id="IPR011759">
    <property type="entry name" value="Cyt_c_oxidase_su2_TM_dom"/>
</dbReference>
<evidence type="ECO:0000313" key="19">
    <source>
        <dbReference type="EMBL" id="PZO88792.1"/>
    </source>
</evidence>
<dbReference type="InterPro" id="IPR008972">
    <property type="entry name" value="Cupredoxin"/>
</dbReference>
<dbReference type="Pfam" id="PF06481">
    <property type="entry name" value="COX_ARM"/>
    <property type="match status" value="1"/>
</dbReference>
<dbReference type="PROSITE" id="PS50857">
    <property type="entry name" value="COX2_CUA"/>
    <property type="match status" value="1"/>
</dbReference>
<dbReference type="PROSITE" id="PS50999">
    <property type="entry name" value="COX2_TM"/>
    <property type="match status" value="1"/>
</dbReference>
<evidence type="ECO:0000256" key="14">
    <source>
        <dbReference type="ARBA" id="ARBA00030198"/>
    </source>
</evidence>
<reference evidence="19 20" key="1">
    <citation type="submission" date="2017-08" db="EMBL/GenBank/DDBJ databases">
        <title>Infants hospitalized years apart are colonized by the same room-sourced microbial strains.</title>
        <authorList>
            <person name="Brooks B."/>
            <person name="Olm M.R."/>
            <person name="Firek B.A."/>
            <person name="Baker R."/>
            <person name="Thomas B.C."/>
            <person name="Morowitz M.J."/>
            <person name="Banfield J.F."/>
        </authorList>
    </citation>
    <scope>NUCLEOTIDE SEQUENCE [LARGE SCALE GENOMIC DNA]</scope>
    <source>
        <strain evidence="19">S2_018_000_R2_101</strain>
    </source>
</reference>
<keyword evidence="13" id="KW-0449">Lipoprotein</keyword>
<evidence type="ECO:0000259" key="18">
    <source>
        <dbReference type="PROSITE" id="PS50999"/>
    </source>
</evidence>
<protein>
    <recommendedName>
        <fullName evidence="14">Ubiquinol oxidase polypeptide II</fullName>
    </recommendedName>
</protein>
<dbReference type="PROSITE" id="PS51257">
    <property type="entry name" value="PROKAR_LIPOPROTEIN"/>
    <property type="match status" value="1"/>
</dbReference>
<dbReference type="InterPro" id="IPR002429">
    <property type="entry name" value="CcO_II-like_C"/>
</dbReference>
<evidence type="ECO:0000256" key="6">
    <source>
        <dbReference type="ARBA" id="ARBA00022692"/>
    </source>
</evidence>
<organism evidence="19 20">
    <name type="scientific">Sphingomonas sanxanigenens</name>
    <dbReference type="NCBI Taxonomy" id="397260"/>
    <lineage>
        <taxon>Bacteria</taxon>
        <taxon>Pseudomonadati</taxon>
        <taxon>Pseudomonadota</taxon>
        <taxon>Alphaproteobacteria</taxon>
        <taxon>Sphingomonadales</taxon>
        <taxon>Sphingomonadaceae</taxon>
        <taxon>Sphingomonas</taxon>
    </lineage>
</organism>
<dbReference type="GO" id="GO:0016682">
    <property type="term" value="F:oxidoreductase activity, acting on diphenols and related substances as donors, oxygen as acceptor"/>
    <property type="evidence" value="ECO:0007669"/>
    <property type="project" value="InterPro"/>
</dbReference>
<feature type="transmembrane region" description="Helical" evidence="16">
    <location>
        <begin position="45"/>
        <end position="69"/>
    </location>
</feature>
<dbReference type="Gene3D" id="1.10.287.90">
    <property type="match status" value="1"/>
</dbReference>
<evidence type="ECO:0000256" key="4">
    <source>
        <dbReference type="ARBA" id="ARBA00022475"/>
    </source>
</evidence>
<feature type="transmembrane region" description="Helical" evidence="16">
    <location>
        <begin position="89"/>
        <end position="111"/>
    </location>
</feature>
<keyword evidence="11 16" id="KW-0472">Membrane</keyword>
<evidence type="ECO:0000256" key="11">
    <source>
        <dbReference type="ARBA" id="ARBA00023136"/>
    </source>
</evidence>
<evidence type="ECO:0000256" key="3">
    <source>
        <dbReference type="ARBA" id="ARBA00022448"/>
    </source>
</evidence>
<evidence type="ECO:0000313" key="20">
    <source>
        <dbReference type="Proteomes" id="UP000249066"/>
    </source>
</evidence>
<accession>A0A2W5A6H7</accession>
<feature type="region of interest" description="Disordered" evidence="15">
    <location>
        <begin position="367"/>
        <end position="400"/>
    </location>
</feature>
<dbReference type="AlphaFoldDB" id="A0A2W5A6H7"/>
<dbReference type="SUPFAM" id="SSF49503">
    <property type="entry name" value="Cupredoxins"/>
    <property type="match status" value="1"/>
</dbReference>
<evidence type="ECO:0000256" key="5">
    <source>
        <dbReference type="ARBA" id="ARBA00022660"/>
    </source>
</evidence>
<keyword evidence="5" id="KW-0679">Respiratory chain</keyword>
<keyword evidence="9 16" id="KW-1133">Transmembrane helix</keyword>
<evidence type="ECO:0000256" key="7">
    <source>
        <dbReference type="ARBA" id="ARBA00022729"/>
    </source>
</evidence>
<dbReference type="EMBL" id="QFNN01000081">
    <property type="protein sequence ID" value="PZO88792.1"/>
    <property type="molecule type" value="Genomic_DNA"/>
</dbReference>
<evidence type="ECO:0000256" key="9">
    <source>
        <dbReference type="ARBA" id="ARBA00022989"/>
    </source>
</evidence>
<feature type="domain" description="Cytochrome oxidase subunit II copper A binding" evidence="17">
    <location>
        <begin position="135"/>
        <end position="247"/>
    </location>
</feature>
<evidence type="ECO:0000256" key="1">
    <source>
        <dbReference type="ARBA" id="ARBA00004651"/>
    </source>
</evidence>
<dbReference type="InterPro" id="IPR036257">
    <property type="entry name" value="Cyt_c_oxidase_su2_TM_sf"/>
</dbReference>
<dbReference type="Proteomes" id="UP000249066">
    <property type="component" value="Unassembled WGS sequence"/>
</dbReference>
<keyword evidence="12" id="KW-0564">Palmitate</keyword>
<keyword evidence="10" id="KW-0560">Oxidoreductase</keyword>
<evidence type="ECO:0000259" key="17">
    <source>
        <dbReference type="PROSITE" id="PS50857"/>
    </source>
</evidence>
<keyword evidence="6 16" id="KW-0812">Transmembrane</keyword>
<dbReference type="InterPro" id="IPR034227">
    <property type="entry name" value="CuRO_UO_II"/>
</dbReference>